<evidence type="ECO:0000313" key="3">
    <source>
        <dbReference type="Proteomes" id="UP000029052"/>
    </source>
</evidence>
<proteinExistence type="predicted"/>
<name>A0A087BEZ5_9BIFI</name>
<dbReference type="Gene3D" id="3.40.50.1820">
    <property type="entry name" value="alpha/beta hydrolase"/>
    <property type="match status" value="1"/>
</dbReference>
<keyword evidence="2" id="KW-0378">Hydrolase</keyword>
<dbReference type="EMBL" id="JGZB01000001">
    <property type="protein sequence ID" value="KFI69595.1"/>
    <property type="molecule type" value="Genomic_DNA"/>
</dbReference>
<dbReference type="STRING" id="1692.BMAGN_1313"/>
<sequence>MTFEIRNHVVRGGEGVPLVLIHGFPVDHRMWDRCVQALLENWDASELKQFPVWAPDMPGAGGAPVPPVAEVGTVAADGAYEDALDLLADSYVAMLRDAGYEKAVWAGLSMGGYVALDIQRRHPEVVAGLALLDTKGDADKPESRANRIKIAKQCVEQHTVEPVMFFAEPEPGDSSVKKSAAYIEQFTEWIQEQDPEGIAWRELMAAGRPDLNDVFETVTAPAAVVCGEEDPSSAPKVMVPLARKMINTEVEVTQIEDCGHFSAWERPEAVALALQNLVNRVRKEA</sequence>
<evidence type="ECO:0000259" key="1">
    <source>
        <dbReference type="Pfam" id="PF12697"/>
    </source>
</evidence>
<protein>
    <submittedName>
        <fullName evidence="2">Hydrolase</fullName>
    </submittedName>
</protein>
<dbReference type="PANTHER" id="PTHR43194:SF5">
    <property type="entry name" value="PIMELOYL-[ACYL-CARRIER PROTEIN] METHYL ESTER ESTERASE"/>
    <property type="match status" value="1"/>
</dbReference>
<dbReference type="InterPro" id="IPR029058">
    <property type="entry name" value="AB_hydrolase_fold"/>
</dbReference>
<accession>A0A087BEZ5</accession>
<dbReference type="SUPFAM" id="SSF53474">
    <property type="entry name" value="alpha/beta-Hydrolases"/>
    <property type="match status" value="1"/>
</dbReference>
<dbReference type="Proteomes" id="UP000029052">
    <property type="component" value="Unassembled WGS sequence"/>
</dbReference>
<comment type="caution">
    <text evidence="2">The sequence shown here is derived from an EMBL/GenBank/DDBJ whole genome shotgun (WGS) entry which is preliminary data.</text>
</comment>
<dbReference type="Pfam" id="PF12697">
    <property type="entry name" value="Abhydrolase_6"/>
    <property type="match status" value="1"/>
</dbReference>
<dbReference type="eggNOG" id="COG2267">
    <property type="taxonomic scope" value="Bacteria"/>
</dbReference>
<dbReference type="InterPro" id="IPR000639">
    <property type="entry name" value="Epox_hydrolase-like"/>
</dbReference>
<gene>
    <name evidence="2" type="ORF">BMAGN_1313</name>
</gene>
<reference evidence="2 3" key="1">
    <citation type="submission" date="2014-03" db="EMBL/GenBank/DDBJ databases">
        <title>Genomics of Bifidobacteria.</title>
        <authorList>
            <person name="Ventura M."/>
            <person name="Milani C."/>
            <person name="Lugli G.A."/>
        </authorList>
    </citation>
    <scope>NUCLEOTIDE SEQUENCE [LARGE SCALE GENOMIC DNA]</scope>
    <source>
        <strain evidence="2 3">LMG 11591</strain>
    </source>
</reference>
<organism evidence="2 3">
    <name type="scientific">Bifidobacterium magnum</name>
    <dbReference type="NCBI Taxonomy" id="1692"/>
    <lineage>
        <taxon>Bacteria</taxon>
        <taxon>Bacillati</taxon>
        <taxon>Actinomycetota</taxon>
        <taxon>Actinomycetes</taxon>
        <taxon>Bifidobacteriales</taxon>
        <taxon>Bifidobacteriaceae</taxon>
        <taxon>Bifidobacterium</taxon>
    </lineage>
</organism>
<dbReference type="AlphaFoldDB" id="A0A087BEZ5"/>
<feature type="domain" description="AB hydrolase-1" evidence="1">
    <location>
        <begin position="18"/>
        <end position="271"/>
    </location>
</feature>
<dbReference type="PANTHER" id="PTHR43194">
    <property type="entry name" value="HYDROLASE ALPHA/BETA FOLD FAMILY"/>
    <property type="match status" value="1"/>
</dbReference>
<dbReference type="PRINTS" id="PR00412">
    <property type="entry name" value="EPOXHYDRLASE"/>
</dbReference>
<dbReference type="InterPro" id="IPR000073">
    <property type="entry name" value="AB_hydrolase_1"/>
</dbReference>
<keyword evidence="3" id="KW-1185">Reference proteome</keyword>
<dbReference type="RefSeq" id="WP_022859836.1">
    <property type="nucleotide sequence ID" value="NZ_JGZB01000001.1"/>
</dbReference>
<dbReference type="InterPro" id="IPR050228">
    <property type="entry name" value="Carboxylesterase_BioH"/>
</dbReference>
<evidence type="ECO:0000313" key="2">
    <source>
        <dbReference type="EMBL" id="KFI69595.1"/>
    </source>
</evidence>
<dbReference type="GO" id="GO:0016787">
    <property type="term" value="F:hydrolase activity"/>
    <property type="evidence" value="ECO:0007669"/>
    <property type="project" value="UniProtKB-KW"/>
</dbReference>